<organism evidence="10 11">
    <name type="scientific">Spiribacter vilamensis</name>
    <dbReference type="NCBI Taxonomy" id="531306"/>
    <lineage>
        <taxon>Bacteria</taxon>
        <taxon>Pseudomonadati</taxon>
        <taxon>Pseudomonadota</taxon>
        <taxon>Gammaproteobacteria</taxon>
        <taxon>Chromatiales</taxon>
        <taxon>Ectothiorhodospiraceae</taxon>
        <taxon>Spiribacter</taxon>
    </lineage>
</organism>
<feature type="transmembrane region" description="Helical" evidence="7">
    <location>
        <begin position="744"/>
        <end position="776"/>
    </location>
</feature>
<dbReference type="Proteomes" id="UP000292298">
    <property type="component" value="Unassembled WGS sequence"/>
</dbReference>
<dbReference type="OrthoDB" id="343744at2"/>
<keyword evidence="3" id="KW-1003">Cell membrane</keyword>
<evidence type="ECO:0000256" key="6">
    <source>
        <dbReference type="ARBA" id="ARBA00023136"/>
    </source>
</evidence>
<evidence type="ECO:0000313" key="11">
    <source>
        <dbReference type="Proteomes" id="UP000292298"/>
    </source>
</evidence>
<keyword evidence="4 7" id="KW-0812">Transmembrane</keyword>
<dbReference type="PANTHER" id="PTHR30489:SF0">
    <property type="entry name" value="LIPOPROTEIN-RELEASING SYSTEM TRANSMEMBRANE PROTEIN LOLE"/>
    <property type="match status" value="1"/>
</dbReference>
<evidence type="ECO:0000259" key="9">
    <source>
        <dbReference type="Pfam" id="PF12704"/>
    </source>
</evidence>
<dbReference type="RefSeq" id="WP_130503406.1">
    <property type="nucleotide sequence ID" value="NZ_SHLI01000001.1"/>
</dbReference>
<evidence type="ECO:0000256" key="5">
    <source>
        <dbReference type="ARBA" id="ARBA00022989"/>
    </source>
</evidence>
<evidence type="ECO:0000256" key="4">
    <source>
        <dbReference type="ARBA" id="ARBA00022692"/>
    </source>
</evidence>
<feature type="transmembrane region" description="Helical" evidence="7">
    <location>
        <begin position="422"/>
        <end position="448"/>
    </location>
</feature>
<keyword evidence="6 7" id="KW-0472">Membrane</keyword>
<dbReference type="InterPro" id="IPR003838">
    <property type="entry name" value="ABC3_permease_C"/>
</dbReference>
<feature type="transmembrane region" description="Helical" evidence="7">
    <location>
        <begin position="469"/>
        <end position="494"/>
    </location>
</feature>
<feature type="transmembrane region" description="Helical" evidence="7">
    <location>
        <begin position="349"/>
        <end position="370"/>
    </location>
</feature>
<dbReference type="GO" id="GO:0044874">
    <property type="term" value="P:lipoprotein localization to outer membrane"/>
    <property type="evidence" value="ECO:0007669"/>
    <property type="project" value="TreeGrafter"/>
</dbReference>
<evidence type="ECO:0000256" key="1">
    <source>
        <dbReference type="ARBA" id="ARBA00004651"/>
    </source>
</evidence>
<accession>A0A4Q8D1H0</accession>
<dbReference type="InterPro" id="IPR051447">
    <property type="entry name" value="Lipoprotein-release_system"/>
</dbReference>
<keyword evidence="11" id="KW-1185">Reference proteome</keyword>
<feature type="transmembrane region" description="Helical" evidence="7">
    <location>
        <begin position="21"/>
        <end position="40"/>
    </location>
</feature>
<feature type="transmembrane region" description="Helical" evidence="7">
    <location>
        <begin position="302"/>
        <end position="329"/>
    </location>
</feature>
<feature type="domain" description="MacB-like periplasmic core" evidence="9">
    <location>
        <begin position="472"/>
        <end position="670"/>
    </location>
</feature>
<protein>
    <submittedName>
        <fullName evidence="10">Putative ABC transport system permease protein</fullName>
    </submittedName>
</protein>
<evidence type="ECO:0000256" key="2">
    <source>
        <dbReference type="ARBA" id="ARBA00005236"/>
    </source>
</evidence>
<feature type="transmembrane region" description="Helical" evidence="7">
    <location>
        <begin position="398"/>
        <end position="416"/>
    </location>
</feature>
<comment type="similarity">
    <text evidence="2">Belongs to the ABC-4 integral membrane protein family. LolC/E subfamily.</text>
</comment>
<dbReference type="EMBL" id="SHLI01000001">
    <property type="protein sequence ID" value="RZU99154.1"/>
    <property type="molecule type" value="Genomic_DNA"/>
</dbReference>
<feature type="transmembrane region" description="Helical" evidence="7">
    <location>
        <begin position="703"/>
        <end position="723"/>
    </location>
</feature>
<feature type="domain" description="MacB-like periplasmic core" evidence="9">
    <location>
        <begin position="20"/>
        <end position="199"/>
    </location>
</feature>
<feature type="domain" description="ABC3 transporter permease C-terminal" evidence="8">
    <location>
        <begin position="707"/>
        <end position="822"/>
    </location>
</feature>
<evidence type="ECO:0000313" key="10">
    <source>
        <dbReference type="EMBL" id="RZU99154.1"/>
    </source>
</evidence>
<dbReference type="PANTHER" id="PTHR30489">
    <property type="entry name" value="LIPOPROTEIN-RELEASING SYSTEM TRANSMEMBRANE PROTEIN LOLE"/>
    <property type="match status" value="1"/>
</dbReference>
<reference evidence="10 11" key="1">
    <citation type="submission" date="2019-02" db="EMBL/GenBank/DDBJ databases">
        <title>Genomic Encyclopedia of Type Strains, Phase IV (KMG-IV): sequencing the most valuable type-strain genomes for metagenomic binning, comparative biology and taxonomic classification.</title>
        <authorList>
            <person name="Goeker M."/>
        </authorList>
    </citation>
    <scope>NUCLEOTIDE SEQUENCE [LARGE SCALE GENOMIC DNA]</scope>
    <source>
        <strain evidence="10 11">DSM 21056</strain>
    </source>
</reference>
<sequence>MNRLIGRIGRADLRRHPLQTGLAMLGVAIAVAVVVAVDLANHSAREAMRVSLESVTGSATHQIVAGPEGVDERLYPRLRTEQGLRQAAPIVQGGVVRADDTRRSLTLLGVDAFAEGGFQRPLGGANDLGDAFNALMLRDDAVVVGRGEAERLAVESGDSMDLLINGERRQVTVVSVVDDPDDQARGLLLTDIAAAQQLLGQLGRLDRIDLIMDDARAQALANDLGDGVRIVPAAASAQSVLQMSQAFHINLTALSLLAVVVGAFLVFNTLSFLGVRRRATIGILRAMGVQRREIMGQMLGDALFIGIIGTLAGLGLGFALAHGLVGLVLQTVNDVYFERAAGELMLSPWSLVAGLLVGLVGSVVAALAPAREAAATPPRAALSRADLEQRARQLARRGGIAGGITLVAGALVIALSEGLVPAFVGLFALILGAAFLAPVIILGVGAALRPLMRGRPVGSLIVEGAVASLSRTGVAVAALSVAVAAVIGVAVMIASFRASVVDWLEGSLAADFYISAPATLADAEADRLGALNGVDFVSRSQWYDLPTADGPVTIWALELPAERAPQVDIRRPEPATALDAYATDQAVLISEPFAARRSLAPGDTLTLPVGSESVDLEVAGVYRDYASPTGAVLMRRALYRDLYEDDGLAGIGVHVTDAADRDALIPQLEQSLAGVPGARVTDNAAVLEQSLRIFDRTFAITEVLRWLAGLVAFVGVISALMALQLDRLREFAMLRAVGLSRGGLAGLIGGQSGLLGLIAGLWAVPLGVLLAGLLVFVINRRAYGWTMGFELQVGPVVEGVLLAVVAALLATLYPAWRATRLQIAAGLKGE</sequence>
<evidence type="ECO:0000259" key="8">
    <source>
        <dbReference type="Pfam" id="PF02687"/>
    </source>
</evidence>
<dbReference type="Pfam" id="PF12704">
    <property type="entry name" value="MacB_PCD"/>
    <property type="match status" value="2"/>
</dbReference>
<comment type="caution">
    <text evidence="10">The sequence shown here is derived from an EMBL/GenBank/DDBJ whole genome shotgun (WGS) entry which is preliminary data.</text>
</comment>
<dbReference type="AlphaFoldDB" id="A0A4Q8D1H0"/>
<dbReference type="Pfam" id="PF02687">
    <property type="entry name" value="FtsX"/>
    <property type="match status" value="2"/>
</dbReference>
<name>A0A4Q8D1H0_9GAMM</name>
<feature type="transmembrane region" description="Helical" evidence="7">
    <location>
        <begin position="251"/>
        <end position="275"/>
    </location>
</feature>
<feature type="domain" description="ABC3 transporter permease C-terminal" evidence="8">
    <location>
        <begin position="254"/>
        <end position="378"/>
    </location>
</feature>
<dbReference type="GO" id="GO:0098797">
    <property type="term" value="C:plasma membrane protein complex"/>
    <property type="evidence" value="ECO:0007669"/>
    <property type="project" value="TreeGrafter"/>
</dbReference>
<evidence type="ECO:0000256" key="7">
    <source>
        <dbReference type="SAM" id="Phobius"/>
    </source>
</evidence>
<evidence type="ECO:0000256" key="3">
    <source>
        <dbReference type="ARBA" id="ARBA00022475"/>
    </source>
</evidence>
<gene>
    <name evidence="10" type="ORF">EV698_1434</name>
</gene>
<comment type="subcellular location">
    <subcellularLocation>
        <location evidence="1">Cell membrane</location>
        <topology evidence="1">Multi-pass membrane protein</topology>
    </subcellularLocation>
</comment>
<keyword evidence="5 7" id="KW-1133">Transmembrane helix</keyword>
<dbReference type="InterPro" id="IPR025857">
    <property type="entry name" value="MacB_PCD"/>
</dbReference>
<proteinExistence type="inferred from homology"/>
<feature type="transmembrane region" description="Helical" evidence="7">
    <location>
        <begin position="796"/>
        <end position="816"/>
    </location>
</feature>